<keyword evidence="13" id="KW-1185">Reference proteome</keyword>
<dbReference type="SMART" id="SM00091">
    <property type="entry name" value="PAS"/>
    <property type="match status" value="2"/>
</dbReference>
<keyword evidence="6" id="KW-0472">Membrane</keyword>
<dbReference type="PROSITE" id="PS50112">
    <property type="entry name" value="PAS"/>
    <property type="match status" value="2"/>
</dbReference>
<evidence type="ECO:0000256" key="3">
    <source>
        <dbReference type="ARBA" id="ARBA00022481"/>
    </source>
</evidence>
<evidence type="ECO:0000256" key="6">
    <source>
        <dbReference type="ARBA" id="ARBA00023136"/>
    </source>
</evidence>
<dbReference type="PROSITE" id="PS50111">
    <property type="entry name" value="CHEMOTAXIS_TRANSDUC_2"/>
    <property type="match status" value="1"/>
</dbReference>
<comment type="subcellular location">
    <subcellularLocation>
        <location evidence="1">Cell membrane</location>
    </subcellularLocation>
</comment>
<evidence type="ECO:0000259" key="11">
    <source>
        <dbReference type="PROSITE" id="PS50113"/>
    </source>
</evidence>
<feature type="domain" description="Methyl-accepting transducer" evidence="9">
    <location>
        <begin position="231"/>
        <end position="422"/>
    </location>
</feature>
<dbReference type="InterPro" id="IPR000700">
    <property type="entry name" value="PAS-assoc_C"/>
</dbReference>
<dbReference type="InterPro" id="IPR035965">
    <property type="entry name" value="PAS-like_dom_sf"/>
</dbReference>
<evidence type="ECO:0000256" key="1">
    <source>
        <dbReference type="ARBA" id="ARBA00004236"/>
    </source>
</evidence>
<keyword evidence="7 8" id="KW-0807">Transducer</keyword>
<dbReference type="PANTHER" id="PTHR32089">
    <property type="entry name" value="METHYL-ACCEPTING CHEMOTAXIS PROTEIN MCPB"/>
    <property type="match status" value="1"/>
</dbReference>
<proteinExistence type="predicted"/>
<dbReference type="PANTHER" id="PTHR32089:SF112">
    <property type="entry name" value="LYSOZYME-LIKE PROTEIN-RELATED"/>
    <property type="match status" value="1"/>
</dbReference>
<dbReference type="CDD" id="cd00130">
    <property type="entry name" value="PAS"/>
    <property type="match status" value="2"/>
</dbReference>
<evidence type="ECO:0000256" key="2">
    <source>
        <dbReference type="ARBA" id="ARBA00022475"/>
    </source>
</evidence>
<keyword evidence="2" id="KW-1003">Cell membrane</keyword>
<dbReference type="PROSITE" id="PS50113">
    <property type="entry name" value="PAC"/>
    <property type="match status" value="1"/>
</dbReference>
<keyword evidence="5" id="KW-1133">Transmembrane helix</keyword>
<dbReference type="GO" id="GO:0005886">
    <property type="term" value="C:plasma membrane"/>
    <property type="evidence" value="ECO:0007669"/>
    <property type="project" value="UniProtKB-SubCell"/>
</dbReference>
<comment type="caution">
    <text evidence="12">The sequence shown here is derived from an EMBL/GenBank/DDBJ whole genome shotgun (WGS) entry which is preliminary data.</text>
</comment>
<protein>
    <submittedName>
        <fullName evidence="12">Methyl-accepting chemotaxis sensory transducer with Pas/Pac sensor</fullName>
    </submittedName>
</protein>
<keyword evidence="3" id="KW-0488">Methylation</keyword>
<evidence type="ECO:0000256" key="7">
    <source>
        <dbReference type="ARBA" id="ARBA00023224"/>
    </source>
</evidence>
<dbReference type="EMBL" id="JSYZ01000007">
    <property type="protein sequence ID" value="KPA91257.1"/>
    <property type="molecule type" value="Genomic_DNA"/>
</dbReference>
<dbReference type="PATRIC" id="fig|50340.43.peg.5508"/>
<feature type="domain" description="PAC" evidence="11">
    <location>
        <begin position="199"/>
        <end position="251"/>
    </location>
</feature>
<reference evidence="12 13" key="1">
    <citation type="journal article" date="2015" name="PLoS ONE">
        <title>Rice-Infecting Pseudomonas Genomes Are Highly Accessorized and Harbor Multiple Putative Virulence Mechanisms to Cause Sheath Brown Rot.</title>
        <authorList>
            <person name="Quibod I.L."/>
            <person name="Grande G."/>
            <person name="Oreiro E.G."/>
            <person name="Borja F.N."/>
            <person name="Dossa G.S."/>
            <person name="Mauleon R."/>
            <person name="Cruz C.V."/>
            <person name="Oliva R."/>
        </authorList>
    </citation>
    <scope>NUCLEOTIDE SEQUENCE [LARGE SCALE GENOMIC DNA]</scope>
    <source>
        <strain evidence="12 13">IRRI 6609</strain>
    </source>
</reference>
<dbReference type="Proteomes" id="UP000037931">
    <property type="component" value="Unassembled WGS sequence"/>
</dbReference>
<gene>
    <name evidence="12" type="ORF">PF66_02140</name>
</gene>
<dbReference type="GO" id="GO:0006935">
    <property type="term" value="P:chemotaxis"/>
    <property type="evidence" value="ECO:0007669"/>
    <property type="project" value="UniProtKB-ARBA"/>
</dbReference>
<dbReference type="GO" id="GO:0007165">
    <property type="term" value="P:signal transduction"/>
    <property type="evidence" value="ECO:0007669"/>
    <property type="project" value="UniProtKB-KW"/>
</dbReference>
<dbReference type="SUPFAM" id="SSF58104">
    <property type="entry name" value="Methyl-accepting chemotaxis protein (MCP) signaling domain"/>
    <property type="match status" value="1"/>
</dbReference>
<dbReference type="Gene3D" id="1.10.287.950">
    <property type="entry name" value="Methyl-accepting chemotaxis protein"/>
    <property type="match status" value="1"/>
</dbReference>
<dbReference type="InterPro" id="IPR000014">
    <property type="entry name" value="PAS"/>
</dbReference>
<dbReference type="OrthoDB" id="9765776at2"/>
<accession>A0A0M9GHD9</accession>
<feature type="domain" description="PAS" evidence="10">
    <location>
        <begin position="123"/>
        <end position="200"/>
    </location>
</feature>
<evidence type="ECO:0000259" key="9">
    <source>
        <dbReference type="PROSITE" id="PS50111"/>
    </source>
</evidence>
<dbReference type="Pfam" id="PF00015">
    <property type="entry name" value="MCPsignal"/>
    <property type="match status" value="1"/>
</dbReference>
<dbReference type="SMART" id="SM00283">
    <property type="entry name" value="MA"/>
    <property type="match status" value="1"/>
</dbReference>
<dbReference type="Pfam" id="PF13188">
    <property type="entry name" value="PAS_8"/>
    <property type="match status" value="1"/>
</dbReference>
<evidence type="ECO:0000256" key="5">
    <source>
        <dbReference type="ARBA" id="ARBA00022989"/>
    </source>
</evidence>
<dbReference type="Gene3D" id="3.30.450.20">
    <property type="entry name" value="PAS domain"/>
    <property type="match status" value="2"/>
</dbReference>
<dbReference type="Pfam" id="PF08447">
    <property type="entry name" value="PAS_3"/>
    <property type="match status" value="1"/>
</dbReference>
<evidence type="ECO:0000259" key="10">
    <source>
        <dbReference type="PROSITE" id="PS50112"/>
    </source>
</evidence>
<dbReference type="InterPro" id="IPR004089">
    <property type="entry name" value="MCPsignal_dom"/>
</dbReference>
<dbReference type="AlphaFoldDB" id="A0A0M9GHD9"/>
<dbReference type="STRING" id="50340.PF66_02140"/>
<evidence type="ECO:0000256" key="4">
    <source>
        <dbReference type="ARBA" id="ARBA00022692"/>
    </source>
</evidence>
<dbReference type="SUPFAM" id="SSF55785">
    <property type="entry name" value="PYP-like sensor domain (PAS domain)"/>
    <property type="match status" value="2"/>
</dbReference>
<dbReference type="NCBIfam" id="TIGR00229">
    <property type="entry name" value="sensory_box"/>
    <property type="match status" value="2"/>
</dbReference>
<feature type="domain" description="PAS" evidence="10">
    <location>
        <begin position="36"/>
        <end position="63"/>
    </location>
</feature>
<sequence>MFNRRIKNALFDCRQDLTTLLGTITDIDSVFLSVRVDGTGRIVSANQRFAEALGYSSSDLSGRAMGELMAEPQGGFAANPRAIEQQCYTAADGRAVVLGMCWLNAADRAFQGYGFITPPLAQKEQEVIEMFSALNRSMAMVQFNLAGEVLSANEAFIQAMGYSLAEIQGRHHRLFCLAEDVASADYAEFWKSLNRGVFSAGRFRRVDKRGRVVWLEATYNPVKDASGRVYKITKFASVVTEQVEKAEVIKQAANMAYDVSRDTDVKANRGMELAAASILGTQTIAQQMASVTDSMTALESQSQLIGSIVDTIGAIATQTNLLALNAAIEAARAGTHGRGFAVVADEVRKLAGRTSAATQEITHVVRQNRELADQAAVLVQGSRDQADHLLGLAEQAGMAMGDIQQGAKQVVDAIGRVTSDLS</sequence>
<dbReference type="InterPro" id="IPR013655">
    <property type="entry name" value="PAS_fold_3"/>
</dbReference>
<organism evidence="12 13">
    <name type="scientific">Pseudomonas asplenii</name>
    <dbReference type="NCBI Taxonomy" id="53407"/>
    <lineage>
        <taxon>Bacteria</taxon>
        <taxon>Pseudomonadati</taxon>
        <taxon>Pseudomonadota</taxon>
        <taxon>Gammaproteobacteria</taxon>
        <taxon>Pseudomonadales</taxon>
        <taxon>Pseudomonadaceae</taxon>
        <taxon>Pseudomonas</taxon>
    </lineage>
</organism>
<evidence type="ECO:0000313" key="12">
    <source>
        <dbReference type="EMBL" id="KPA91257.1"/>
    </source>
</evidence>
<evidence type="ECO:0000256" key="8">
    <source>
        <dbReference type="PROSITE-ProRule" id="PRU00284"/>
    </source>
</evidence>
<name>A0A0M9GHD9_9PSED</name>
<evidence type="ECO:0000313" key="13">
    <source>
        <dbReference type="Proteomes" id="UP000037931"/>
    </source>
</evidence>
<keyword evidence="4" id="KW-0812">Transmembrane</keyword>